<comment type="similarity">
    <text evidence="2">Belongs to the YajC family.</text>
</comment>
<dbReference type="Proteomes" id="UP000537326">
    <property type="component" value="Unassembled WGS sequence"/>
</dbReference>
<dbReference type="RefSeq" id="WP_179530902.1">
    <property type="nucleotide sequence ID" value="NZ_BAAAPP010000004.1"/>
</dbReference>
<keyword evidence="4" id="KW-1003">Cell membrane</keyword>
<name>A0A7Y9YE68_9ACTN</name>
<evidence type="ECO:0000256" key="8">
    <source>
        <dbReference type="ARBA" id="ARBA00023010"/>
    </source>
</evidence>
<gene>
    <name evidence="11" type="ORF">BKA05_001519</name>
</gene>
<keyword evidence="7 10" id="KW-1133">Transmembrane helix</keyword>
<dbReference type="PRINTS" id="PR01853">
    <property type="entry name" value="YAJCTRNLCASE"/>
</dbReference>
<protein>
    <submittedName>
        <fullName evidence="11">Preprotein translocase subunit YajC</fullName>
    </submittedName>
</protein>
<comment type="caution">
    <text evidence="11">The sequence shown here is derived from an EMBL/GenBank/DDBJ whole genome shotgun (WGS) entry which is preliminary data.</text>
</comment>
<evidence type="ECO:0000256" key="2">
    <source>
        <dbReference type="ARBA" id="ARBA00006742"/>
    </source>
</evidence>
<evidence type="ECO:0000313" key="11">
    <source>
        <dbReference type="EMBL" id="NYI10004.1"/>
    </source>
</evidence>
<dbReference type="Pfam" id="PF02699">
    <property type="entry name" value="YajC"/>
    <property type="match status" value="1"/>
</dbReference>
<evidence type="ECO:0000256" key="7">
    <source>
        <dbReference type="ARBA" id="ARBA00022989"/>
    </source>
</evidence>
<keyword evidence="3" id="KW-0813">Transport</keyword>
<dbReference type="SMART" id="SM01323">
    <property type="entry name" value="YajC"/>
    <property type="match status" value="1"/>
</dbReference>
<proteinExistence type="inferred from homology"/>
<evidence type="ECO:0000256" key="10">
    <source>
        <dbReference type="SAM" id="Phobius"/>
    </source>
</evidence>
<dbReference type="EMBL" id="JACBZI010000001">
    <property type="protein sequence ID" value="NYI10004.1"/>
    <property type="molecule type" value="Genomic_DNA"/>
</dbReference>
<organism evidence="11 12">
    <name type="scientific">Nocardioides marinus</name>
    <dbReference type="NCBI Taxonomy" id="374514"/>
    <lineage>
        <taxon>Bacteria</taxon>
        <taxon>Bacillati</taxon>
        <taxon>Actinomycetota</taxon>
        <taxon>Actinomycetes</taxon>
        <taxon>Propionibacteriales</taxon>
        <taxon>Nocardioidaceae</taxon>
        <taxon>Nocardioides</taxon>
    </lineage>
</organism>
<reference evidence="11 12" key="1">
    <citation type="submission" date="2020-07" db="EMBL/GenBank/DDBJ databases">
        <title>Sequencing the genomes of 1000 actinobacteria strains.</title>
        <authorList>
            <person name="Klenk H.-P."/>
        </authorList>
    </citation>
    <scope>NUCLEOTIDE SEQUENCE [LARGE SCALE GENOMIC DNA]</scope>
    <source>
        <strain evidence="11 12">DSM 18248</strain>
    </source>
</reference>
<dbReference type="GO" id="GO:0005886">
    <property type="term" value="C:plasma membrane"/>
    <property type="evidence" value="ECO:0007669"/>
    <property type="project" value="UniProtKB-SubCell"/>
</dbReference>
<evidence type="ECO:0000256" key="4">
    <source>
        <dbReference type="ARBA" id="ARBA00022475"/>
    </source>
</evidence>
<sequence>MQDLAAILPFLAIAVLFWFLAIRPQQRRARELQAMQQALSVGDDVMLTSGVYGTLTEIDEETIRVEIAPGVTIRVARGAVGRRIDEPGEGHTPTPEEN</sequence>
<keyword evidence="8" id="KW-0811">Translocation</keyword>
<evidence type="ECO:0000256" key="5">
    <source>
        <dbReference type="ARBA" id="ARBA00022692"/>
    </source>
</evidence>
<dbReference type="GO" id="GO:0015031">
    <property type="term" value="P:protein transport"/>
    <property type="evidence" value="ECO:0007669"/>
    <property type="project" value="UniProtKB-KW"/>
</dbReference>
<evidence type="ECO:0000256" key="6">
    <source>
        <dbReference type="ARBA" id="ARBA00022927"/>
    </source>
</evidence>
<evidence type="ECO:0000256" key="1">
    <source>
        <dbReference type="ARBA" id="ARBA00004162"/>
    </source>
</evidence>
<dbReference type="AlphaFoldDB" id="A0A7Y9YE68"/>
<comment type="subcellular location">
    <subcellularLocation>
        <location evidence="1">Cell membrane</location>
        <topology evidence="1">Single-pass membrane protein</topology>
    </subcellularLocation>
</comment>
<accession>A0A7Y9YE68</accession>
<evidence type="ECO:0000256" key="9">
    <source>
        <dbReference type="ARBA" id="ARBA00023136"/>
    </source>
</evidence>
<keyword evidence="5 10" id="KW-0812">Transmembrane</keyword>
<keyword evidence="9 10" id="KW-0472">Membrane</keyword>
<dbReference type="InterPro" id="IPR003849">
    <property type="entry name" value="Preprotein_translocase_YajC"/>
</dbReference>
<dbReference type="PANTHER" id="PTHR33909">
    <property type="entry name" value="SEC TRANSLOCON ACCESSORY COMPLEX SUBUNIT YAJC"/>
    <property type="match status" value="1"/>
</dbReference>
<evidence type="ECO:0000256" key="3">
    <source>
        <dbReference type="ARBA" id="ARBA00022448"/>
    </source>
</evidence>
<feature type="transmembrane region" description="Helical" evidence="10">
    <location>
        <begin position="6"/>
        <end position="22"/>
    </location>
</feature>
<keyword evidence="6" id="KW-0653">Protein transport</keyword>
<keyword evidence="12" id="KW-1185">Reference proteome</keyword>
<dbReference type="PANTHER" id="PTHR33909:SF1">
    <property type="entry name" value="SEC TRANSLOCON ACCESSORY COMPLEX SUBUNIT YAJC"/>
    <property type="match status" value="1"/>
</dbReference>
<dbReference type="NCBIfam" id="TIGR00739">
    <property type="entry name" value="yajC"/>
    <property type="match status" value="1"/>
</dbReference>
<evidence type="ECO:0000313" key="12">
    <source>
        <dbReference type="Proteomes" id="UP000537326"/>
    </source>
</evidence>